<dbReference type="AlphaFoldDB" id="A0A6H5IFI7"/>
<reference evidence="2 3" key="1">
    <citation type="submission" date="2020-02" db="EMBL/GenBank/DDBJ databases">
        <authorList>
            <person name="Ferguson B K."/>
        </authorList>
    </citation>
    <scope>NUCLEOTIDE SEQUENCE [LARGE SCALE GENOMIC DNA]</scope>
</reference>
<feature type="region of interest" description="Disordered" evidence="1">
    <location>
        <begin position="82"/>
        <end position="128"/>
    </location>
</feature>
<keyword evidence="3" id="KW-1185">Reference proteome</keyword>
<dbReference type="Proteomes" id="UP000479190">
    <property type="component" value="Unassembled WGS sequence"/>
</dbReference>
<gene>
    <name evidence="2" type="ORF">TBRA_LOCUS5409</name>
</gene>
<evidence type="ECO:0000256" key="1">
    <source>
        <dbReference type="SAM" id="MobiDB-lite"/>
    </source>
</evidence>
<feature type="compositionally biased region" description="Basic and acidic residues" evidence="1">
    <location>
        <begin position="82"/>
        <end position="98"/>
    </location>
</feature>
<protein>
    <submittedName>
        <fullName evidence="2">Uncharacterized protein</fullName>
    </submittedName>
</protein>
<feature type="compositionally biased region" description="Basic residues" evidence="1">
    <location>
        <begin position="99"/>
        <end position="128"/>
    </location>
</feature>
<organism evidence="2 3">
    <name type="scientific">Trichogramma brassicae</name>
    <dbReference type="NCBI Taxonomy" id="86971"/>
    <lineage>
        <taxon>Eukaryota</taxon>
        <taxon>Metazoa</taxon>
        <taxon>Ecdysozoa</taxon>
        <taxon>Arthropoda</taxon>
        <taxon>Hexapoda</taxon>
        <taxon>Insecta</taxon>
        <taxon>Pterygota</taxon>
        <taxon>Neoptera</taxon>
        <taxon>Endopterygota</taxon>
        <taxon>Hymenoptera</taxon>
        <taxon>Apocrita</taxon>
        <taxon>Proctotrupomorpha</taxon>
        <taxon>Chalcidoidea</taxon>
        <taxon>Trichogrammatidae</taxon>
        <taxon>Trichogramma</taxon>
    </lineage>
</organism>
<proteinExistence type="predicted"/>
<name>A0A6H5IFI7_9HYME</name>
<sequence length="128" mass="15432">MYVCGRTLTCAISFVRAHTSVCFGIRMRLHINTYRWIRVRTHISVCFGIRMRLYINTCRWIRVRIHFISGNLIFEMEKNLVEAEETDRERETRKTPWRRERRARRRTTPPRRRAASPRTARRRPGAAS</sequence>
<evidence type="ECO:0000313" key="2">
    <source>
        <dbReference type="EMBL" id="CAB0033506.1"/>
    </source>
</evidence>
<evidence type="ECO:0000313" key="3">
    <source>
        <dbReference type="Proteomes" id="UP000479190"/>
    </source>
</evidence>
<accession>A0A6H5IFI7</accession>
<dbReference type="EMBL" id="CADCXV010000713">
    <property type="protein sequence ID" value="CAB0033506.1"/>
    <property type="molecule type" value="Genomic_DNA"/>
</dbReference>